<evidence type="ECO:0000256" key="3">
    <source>
        <dbReference type="SAM" id="SignalP"/>
    </source>
</evidence>
<dbReference type="Proteomes" id="UP001153714">
    <property type="component" value="Chromosome 14"/>
</dbReference>
<dbReference type="Pfam" id="PF00341">
    <property type="entry name" value="PDGF"/>
    <property type="match status" value="1"/>
</dbReference>
<feature type="domain" description="Platelet-derived growth factor (PDGF) family profile" evidence="4">
    <location>
        <begin position="197"/>
        <end position="299"/>
    </location>
</feature>
<feature type="chain" id="PRO_5040387067" description="Platelet-derived growth factor (PDGF) family profile domain-containing protein" evidence="3">
    <location>
        <begin position="19"/>
        <end position="444"/>
    </location>
</feature>
<dbReference type="OrthoDB" id="6370328at2759"/>
<reference evidence="5" key="1">
    <citation type="submission" date="2021-12" db="EMBL/GenBank/DDBJ databases">
        <authorList>
            <person name="King R."/>
        </authorList>
    </citation>
    <scope>NUCLEOTIDE SEQUENCE</scope>
</reference>
<evidence type="ECO:0000259" key="4">
    <source>
        <dbReference type="PROSITE" id="PS50278"/>
    </source>
</evidence>
<evidence type="ECO:0000256" key="2">
    <source>
        <dbReference type="SAM" id="MobiDB-lite"/>
    </source>
</evidence>
<dbReference type="PANTHER" id="PTHR21719:SF1">
    <property type="entry name" value="FI06402P-RELATED"/>
    <property type="match status" value="1"/>
</dbReference>
<dbReference type="AlphaFoldDB" id="A0A9N9QYB0"/>
<keyword evidence="1" id="KW-0339">Growth factor</keyword>
<organism evidence="5 6">
    <name type="scientific">Diatraea saccharalis</name>
    <name type="common">sugarcane borer</name>
    <dbReference type="NCBI Taxonomy" id="40085"/>
    <lineage>
        <taxon>Eukaryota</taxon>
        <taxon>Metazoa</taxon>
        <taxon>Ecdysozoa</taxon>
        <taxon>Arthropoda</taxon>
        <taxon>Hexapoda</taxon>
        <taxon>Insecta</taxon>
        <taxon>Pterygota</taxon>
        <taxon>Neoptera</taxon>
        <taxon>Endopterygota</taxon>
        <taxon>Lepidoptera</taxon>
        <taxon>Glossata</taxon>
        <taxon>Ditrysia</taxon>
        <taxon>Pyraloidea</taxon>
        <taxon>Crambidae</taxon>
        <taxon>Crambinae</taxon>
        <taxon>Diatraea</taxon>
    </lineage>
</organism>
<evidence type="ECO:0000256" key="1">
    <source>
        <dbReference type="RuleBase" id="RU003818"/>
    </source>
</evidence>
<gene>
    <name evidence="5" type="ORF">DIATSA_LOCUS3846</name>
</gene>
<reference evidence="5" key="2">
    <citation type="submission" date="2022-10" db="EMBL/GenBank/DDBJ databases">
        <authorList>
            <consortium name="ENA_rothamsted_submissions"/>
            <consortium name="culmorum"/>
            <person name="King R."/>
        </authorList>
    </citation>
    <scope>NUCLEOTIDE SEQUENCE</scope>
</reference>
<feature type="compositionally biased region" description="Basic and acidic residues" evidence="2">
    <location>
        <begin position="306"/>
        <end position="317"/>
    </location>
</feature>
<dbReference type="InterPro" id="IPR029034">
    <property type="entry name" value="Cystine-knot_cytokine"/>
</dbReference>
<dbReference type="SUPFAM" id="SSF57501">
    <property type="entry name" value="Cystine-knot cytokines"/>
    <property type="match status" value="1"/>
</dbReference>
<name>A0A9N9QYB0_9NEOP</name>
<dbReference type="Gene3D" id="2.10.90.10">
    <property type="entry name" value="Cystine-knot cytokines"/>
    <property type="match status" value="1"/>
</dbReference>
<dbReference type="PANTHER" id="PTHR21719">
    <property type="entry name" value="FI06402P-RELATED"/>
    <property type="match status" value="1"/>
</dbReference>
<feature type="region of interest" description="Disordered" evidence="2">
    <location>
        <begin position="305"/>
        <end position="347"/>
    </location>
</feature>
<comment type="similarity">
    <text evidence="1">Belongs to the PDGF/VEGF growth factor family.</text>
</comment>
<protein>
    <recommendedName>
        <fullName evidence="4">Platelet-derived growth factor (PDGF) family profile domain-containing protein</fullName>
    </recommendedName>
</protein>
<dbReference type="PROSITE" id="PS50278">
    <property type="entry name" value="PDGF_2"/>
    <property type="match status" value="1"/>
</dbReference>
<dbReference type="GO" id="GO:0016020">
    <property type="term" value="C:membrane"/>
    <property type="evidence" value="ECO:0007669"/>
    <property type="project" value="InterPro"/>
</dbReference>
<proteinExistence type="inferred from homology"/>
<dbReference type="GO" id="GO:0035099">
    <property type="term" value="P:hemocyte migration"/>
    <property type="evidence" value="ECO:0007669"/>
    <property type="project" value="TreeGrafter"/>
</dbReference>
<accession>A0A9N9QYB0</accession>
<sequence length="444" mass="50872">MQRFVVIFILLSVRSRTAYVTTPSFANRLDRLYEKLDKLTTTELKEETPHEKLYEKLEKLNSLTPDKVLPDDDEEVLSAMQMWGKMNADQVDGVVKDLQSVKEYRDYGKSERITDEDSDADWNDVDSTEDDYPMDWYHDEEPETTVRPAVTPSAFTRLGFDYRETVVSAVDPIAATNERPRIMDDSFLTPLEKIRLKRAAFANIAAVLKTGKCSEPQPRWLTVRQLAPAANIVYMPPCVQLHRCAPDSGCCYDEAEVCAPVAGEYIALPFYLQKADGNRSIARMQFFNHTQCACVSRETLQTTVRTRVESPKGEPSRVQDSLKSSSKERQNDWRQSTEEPSLEKEDVHTAPPQLRRCTCPTLFIARPFENGVCSCVCEWTDPARRRDCQSLARGREHFGMRDRVCIGDGDCNPPTCEFGLYDHSAGRCPLRRDRRKRNHHRTRP</sequence>
<feature type="compositionally biased region" description="Basic and acidic residues" evidence="2">
    <location>
        <begin position="325"/>
        <end position="347"/>
    </location>
</feature>
<keyword evidence="3" id="KW-0732">Signal</keyword>
<dbReference type="GO" id="GO:0008083">
    <property type="term" value="F:growth factor activity"/>
    <property type="evidence" value="ECO:0007669"/>
    <property type="project" value="UniProtKB-KW"/>
</dbReference>
<evidence type="ECO:0000313" key="6">
    <source>
        <dbReference type="Proteomes" id="UP001153714"/>
    </source>
</evidence>
<dbReference type="SMART" id="SM00141">
    <property type="entry name" value="PDGF"/>
    <property type="match status" value="1"/>
</dbReference>
<keyword evidence="6" id="KW-1185">Reference proteome</keyword>
<dbReference type="EMBL" id="OU893345">
    <property type="protein sequence ID" value="CAG9785848.1"/>
    <property type="molecule type" value="Genomic_DNA"/>
</dbReference>
<feature type="signal peptide" evidence="3">
    <location>
        <begin position="1"/>
        <end position="18"/>
    </location>
</feature>
<dbReference type="InterPro" id="IPR000072">
    <property type="entry name" value="PDGF/VEGF_dom"/>
</dbReference>
<evidence type="ECO:0000313" key="5">
    <source>
        <dbReference type="EMBL" id="CAG9785848.1"/>
    </source>
</evidence>